<evidence type="ECO:0008006" key="3">
    <source>
        <dbReference type="Google" id="ProtNLM"/>
    </source>
</evidence>
<dbReference type="EMBL" id="JAPDHF010000023">
    <property type="protein sequence ID" value="KAJ4004806.1"/>
    <property type="molecule type" value="Genomic_DNA"/>
</dbReference>
<protein>
    <recommendedName>
        <fullName evidence="3">LIM zinc-binding domain-containing protein</fullName>
    </recommendedName>
</protein>
<comment type="caution">
    <text evidence="1">The sequence shown here is derived from an EMBL/GenBank/DDBJ whole genome shotgun (WGS) entry which is preliminary data.</text>
</comment>
<proteinExistence type="predicted"/>
<dbReference type="AlphaFoldDB" id="A0A9W8U4C4"/>
<dbReference type="Proteomes" id="UP001152130">
    <property type="component" value="Unassembled WGS sequence"/>
</dbReference>
<gene>
    <name evidence="1" type="ORF">NW766_011540</name>
</gene>
<keyword evidence="2" id="KW-1185">Reference proteome</keyword>
<accession>A0A9W8U4C4</accession>
<reference evidence="1" key="1">
    <citation type="submission" date="2022-10" db="EMBL/GenBank/DDBJ databases">
        <title>Fusarium specimens isolated from Avocado Roots.</title>
        <authorList>
            <person name="Stajich J."/>
            <person name="Roper C."/>
            <person name="Heimlech-Rivalta G."/>
        </authorList>
    </citation>
    <scope>NUCLEOTIDE SEQUENCE</scope>
    <source>
        <strain evidence="1">CF00143</strain>
    </source>
</reference>
<evidence type="ECO:0000313" key="2">
    <source>
        <dbReference type="Proteomes" id="UP001152130"/>
    </source>
</evidence>
<organism evidence="1 2">
    <name type="scientific">Fusarium irregulare</name>
    <dbReference type="NCBI Taxonomy" id="2494466"/>
    <lineage>
        <taxon>Eukaryota</taxon>
        <taxon>Fungi</taxon>
        <taxon>Dikarya</taxon>
        <taxon>Ascomycota</taxon>
        <taxon>Pezizomycotina</taxon>
        <taxon>Sordariomycetes</taxon>
        <taxon>Hypocreomycetidae</taxon>
        <taxon>Hypocreales</taxon>
        <taxon>Nectriaceae</taxon>
        <taxon>Fusarium</taxon>
        <taxon>Fusarium incarnatum-equiseti species complex</taxon>
    </lineage>
</organism>
<dbReference type="Gene3D" id="2.10.110.10">
    <property type="entry name" value="Cysteine Rich Protein"/>
    <property type="match status" value="1"/>
</dbReference>
<name>A0A9W8U4C4_9HYPO</name>
<evidence type="ECO:0000313" key="1">
    <source>
        <dbReference type="EMBL" id="KAJ4004806.1"/>
    </source>
</evidence>
<sequence>MSTALVPVLRVALKTLFEKDDVSWDAMPRELDDFLTMLDPNSPLRLNPDYDRAPTGRGVFLRCEECNEILTQDIFSESSEPGLKWHPECFRCLVSFRSR</sequence>